<dbReference type="EMBL" id="CADCUE010000017">
    <property type="protein sequence ID" value="CAA9311814.1"/>
    <property type="molecule type" value="Genomic_DNA"/>
</dbReference>
<gene>
    <name evidence="2" type="ORF">AVDCRST_MAG16-214</name>
</gene>
<dbReference type="Pfam" id="PF13196">
    <property type="entry name" value="DUF4012"/>
    <property type="match status" value="1"/>
</dbReference>
<evidence type="ECO:0008006" key="3">
    <source>
        <dbReference type="Google" id="ProtNLM"/>
    </source>
</evidence>
<feature type="signal peptide" evidence="1">
    <location>
        <begin position="1"/>
        <end position="24"/>
    </location>
</feature>
<sequence length="633" mass="66081">MRRAPAIGLALASLAGAGAVTVSAAASAQDAAQALQRAQRGLSAVRDGEADEADSVAALRRASSDVERANAELAGWPVDVLAAVPVLGRSWDAERAVARTAREVLAGALVLADGLPDVRARPGGVDLTALEQVRRELAGPARRGRAELTRLRSTPDGLTPPQVGRGLAAASSALGPAVETLERTHTGLGVATGLLGASGPRSVLVALQNNAELRGAGGYVSTFGTGRLEGGRLSLDPLQDLVDVADPPEQARRVPSPPEYAEDYGPLSGDTTIWRSWNMSPHVPDSALVGSRIAGTLLGRAPDVVVLLDVPAMGELASLGGNAVVLPDGTKVSADELTDALLVESYAQAGSDGDDQVQRRDDLREAATAAVGRLLAGELPAVDLLRTLTRLAGGRHLTVWSARPDEQAALVDLGLAGAVETPAGGDLSHVSLNNIGANKLDVYADRRITVDVRLEPDRAHVVQRVTVANDAPQGLVPYVAGVQRPGTMVSRAELSLPTTATEVSATVDGRPWPEAPRTGAARQRLATRVETPRGRTTVLEARYVLPVRDGRYRLRLLPQPLAEQASLSLSVRGADGRALDVVEGAGLDDGAVVEPAAPFPRTREVVVRLAGSEQSRSRWDRLEELWTSPGSDS</sequence>
<name>A0A6J4KPM4_9ACTN</name>
<evidence type="ECO:0000313" key="2">
    <source>
        <dbReference type="EMBL" id="CAA9311814.1"/>
    </source>
</evidence>
<dbReference type="AlphaFoldDB" id="A0A6J4KPM4"/>
<proteinExistence type="predicted"/>
<dbReference type="InterPro" id="IPR025101">
    <property type="entry name" value="DUF4012"/>
</dbReference>
<accession>A0A6J4KPM4</accession>
<evidence type="ECO:0000256" key="1">
    <source>
        <dbReference type="SAM" id="SignalP"/>
    </source>
</evidence>
<reference evidence="2" key="1">
    <citation type="submission" date="2020-02" db="EMBL/GenBank/DDBJ databases">
        <authorList>
            <person name="Meier V. D."/>
        </authorList>
    </citation>
    <scope>NUCLEOTIDE SEQUENCE</scope>
    <source>
        <strain evidence="2">AVDCRST_MAG16</strain>
    </source>
</reference>
<keyword evidence="1" id="KW-0732">Signal</keyword>
<protein>
    <recommendedName>
        <fullName evidence="3">DUF4012 domain-containing protein</fullName>
    </recommendedName>
</protein>
<feature type="chain" id="PRO_5026946951" description="DUF4012 domain-containing protein" evidence="1">
    <location>
        <begin position="25"/>
        <end position="633"/>
    </location>
</feature>
<organism evidence="2">
    <name type="scientific">uncultured Frankineae bacterium</name>
    <dbReference type="NCBI Taxonomy" id="437475"/>
    <lineage>
        <taxon>Bacteria</taxon>
        <taxon>Bacillati</taxon>
        <taxon>Actinomycetota</taxon>
        <taxon>Actinomycetes</taxon>
        <taxon>Frankiales</taxon>
        <taxon>environmental samples</taxon>
    </lineage>
</organism>